<gene>
    <name evidence="1" type="ORF">A2131_00365</name>
</gene>
<evidence type="ECO:0000313" key="2">
    <source>
        <dbReference type="Proteomes" id="UP000177392"/>
    </source>
</evidence>
<sequence length="85" mass="8862">MTVMEGAIEPEPTVTFAVAVRTVPDDDLYAALMSAVPFEFPFTATPLNGLHPGVKQSPIATVVIEVMPGLLDVHSAATGIRAGIT</sequence>
<accession>A0A1G2K2N7</accession>
<comment type="caution">
    <text evidence="1">The sequence shown here is derived from an EMBL/GenBank/DDBJ whole genome shotgun (WGS) entry which is preliminary data.</text>
</comment>
<protein>
    <submittedName>
        <fullName evidence="1">Uncharacterized protein</fullName>
    </submittedName>
</protein>
<reference evidence="1 2" key="1">
    <citation type="journal article" date="2016" name="Nat. Commun.">
        <title>Thousands of microbial genomes shed light on interconnected biogeochemical processes in an aquifer system.</title>
        <authorList>
            <person name="Anantharaman K."/>
            <person name="Brown C.T."/>
            <person name="Hug L.A."/>
            <person name="Sharon I."/>
            <person name="Castelle C.J."/>
            <person name="Probst A.J."/>
            <person name="Thomas B.C."/>
            <person name="Singh A."/>
            <person name="Wilkins M.J."/>
            <person name="Karaoz U."/>
            <person name="Brodie E.L."/>
            <person name="Williams K.H."/>
            <person name="Hubbard S.S."/>
            <person name="Banfield J.F."/>
        </authorList>
    </citation>
    <scope>NUCLEOTIDE SEQUENCE [LARGE SCALE GENOMIC DNA]</scope>
</reference>
<organism evidence="1 2">
    <name type="scientific">Candidatus Sungbacteria bacterium GWC2_49_10</name>
    <dbReference type="NCBI Taxonomy" id="1802263"/>
    <lineage>
        <taxon>Bacteria</taxon>
        <taxon>Candidatus Sungiibacteriota</taxon>
    </lineage>
</organism>
<proteinExistence type="predicted"/>
<dbReference type="EMBL" id="MHQB01000032">
    <property type="protein sequence ID" value="OGZ93677.1"/>
    <property type="molecule type" value="Genomic_DNA"/>
</dbReference>
<name>A0A1G2K2N7_9BACT</name>
<dbReference type="AlphaFoldDB" id="A0A1G2K2N7"/>
<dbReference type="Proteomes" id="UP000177392">
    <property type="component" value="Unassembled WGS sequence"/>
</dbReference>
<evidence type="ECO:0000313" key="1">
    <source>
        <dbReference type="EMBL" id="OGZ93677.1"/>
    </source>
</evidence>